<keyword evidence="4" id="KW-1185">Reference proteome</keyword>
<dbReference type="AlphaFoldDB" id="A0A8K0EL29"/>
<feature type="region of interest" description="Disordered" evidence="1">
    <location>
        <begin position="233"/>
        <end position="252"/>
    </location>
</feature>
<dbReference type="Proteomes" id="UP000838412">
    <property type="component" value="Chromosome 2"/>
</dbReference>
<feature type="chain" id="PRO_5035469528" evidence="2">
    <location>
        <begin position="29"/>
        <end position="315"/>
    </location>
</feature>
<evidence type="ECO:0000313" key="3">
    <source>
        <dbReference type="EMBL" id="CAH1252681.1"/>
    </source>
</evidence>
<dbReference type="EMBL" id="OV696687">
    <property type="protein sequence ID" value="CAH1252681.1"/>
    <property type="molecule type" value="Genomic_DNA"/>
</dbReference>
<feature type="signal peptide" evidence="2">
    <location>
        <begin position="1"/>
        <end position="28"/>
    </location>
</feature>
<feature type="compositionally biased region" description="Polar residues" evidence="1">
    <location>
        <begin position="236"/>
        <end position="249"/>
    </location>
</feature>
<sequence>MVHPPHRSTMPVSLVYLMFVTAVQIVSADELRTGGMSLRGLPVSEAPPCDDRALRKPHVEFREFTADVGWRPLMLGPWIGLLVDLKHLLSHAPSIHHRTCRVVLTQPGQMVWNYMVMAPRVLRRGLSEPVSVRLFGEARDAAVNVTVELLASSRHHRNLVQPLGAVSRMVPVTPTGSTSLGGAEGHVRPRARRVNTYPRVTRDNANASCDNIGCIPIREQVTTCDVLSARNEEKQGNTTTMMLPPRTSSPNPPVGAARLTAFLGKFFGDAPYCFRYPGVGFDWIGPPRLGMNNGCQGHLVVITLVPGVAHAGISH</sequence>
<proteinExistence type="predicted"/>
<protein>
    <submittedName>
        <fullName evidence="3">Hypp981 protein</fullName>
    </submittedName>
</protein>
<evidence type="ECO:0000313" key="4">
    <source>
        <dbReference type="Proteomes" id="UP000838412"/>
    </source>
</evidence>
<evidence type="ECO:0000256" key="2">
    <source>
        <dbReference type="SAM" id="SignalP"/>
    </source>
</evidence>
<organism evidence="3 4">
    <name type="scientific">Branchiostoma lanceolatum</name>
    <name type="common">Common lancelet</name>
    <name type="synonym">Amphioxus lanceolatum</name>
    <dbReference type="NCBI Taxonomy" id="7740"/>
    <lineage>
        <taxon>Eukaryota</taxon>
        <taxon>Metazoa</taxon>
        <taxon>Chordata</taxon>
        <taxon>Cephalochordata</taxon>
        <taxon>Leptocardii</taxon>
        <taxon>Amphioxiformes</taxon>
        <taxon>Branchiostomatidae</taxon>
        <taxon>Branchiostoma</taxon>
    </lineage>
</organism>
<gene>
    <name evidence="3" type="primary">Hypp981</name>
    <name evidence="3" type="ORF">BLAG_LOCUS12694</name>
</gene>
<name>A0A8K0EL29_BRALA</name>
<reference evidence="3" key="1">
    <citation type="submission" date="2022-01" db="EMBL/GenBank/DDBJ databases">
        <authorList>
            <person name="Braso-Vives M."/>
        </authorList>
    </citation>
    <scope>NUCLEOTIDE SEQUENCE</scope>
</reference>
<evidence type="ECO:0000256" key="1">
    <source>
        <dbReference type="SAM" id="MobiDB-lite"/>
    </source>
</evidence>
<keyword evidence="2" id="KW-0732">Signal</keyword>
<accession>A0A8K0EL29</accession>